<dbReference type="EMBL" id="CP100355">
    <property type="protein sequence ID" value="UTF54153.1"/>
    <property type="molecule type" value="Genomic_DNA"/>
</dbReference>
<feature type="transmembrane region" description="Helical" evidence="1">
    <location>
        <begin position="45"/>
        <end position="70"/>
    </location>
</feature>
<reference evidence="2" key="1">
    <citation type="submission" date="2022-06" db="EMBL/GenBank/DDBJ databases">
        <title>Diverse halophilic archaea isolated from saline environments.</title>
        <authorList>
            <person name="Cui H.-L."/>
        </authorList>
    </citation>
    <scope>NUCLEOTIDE SEQUENCE</scope>
    <source>
        <strain evidence="2">WLHS1</strain>
    </source>
</reference>
<evidence type="ECO:0000313" key="3">
    <source>
        <dbReference type="Proteomes" id="UP001056855"/>
    </source>
</evidence>
<accession>A0A9E7NC31</accession>
<dbReference type="Proteomes" id="UP001056855">
    <property type="component" value="Chromosome"/>
</dbReference>
<dbReference type="GeneID" id="73288858"/>
<gene>
    <name evidence="2" type="ORF">NGM29_02390</name>
</gene>
<keyword evidence="1" id="KW-0812">Transmembrane</keyword>
<keyword evidence="1" id="KW-1133">Transmembrane helix</keyword>
<proteinExistence type="predicted"/>
<keyword evidence="1" id="KW-0472">Membrane</keyword>
<name>A0A9E7NC31_9EURY</name>
<feature type="transmembrane region" description="Helical" evidence="1">
    <location>
        <begin position="12"/>
        <end position="33"/>
    </location>
</feature>
<organism evidence="2 3">
    <name type="scientific">Natronosalvus rutilus</name>
    <dbReference type="NCBI Taxonomy" id="2953753"/>
    <lineage>
        <taxon>Archaea</taxon>
        <taxon>Methanobacteriati</taxon>
        <taxon>Methanobacteriota</taxon>
        <taxon>Stenosarchaea group</taxon>
        <taxon>Halobacteria</taxon>
        <taxon>Halobacteriales</taxon>
        <taxon>Natrialbaceae</taxon>
        <taxon>Natronosalvus</taxon>
    </lineage>
</organism>
<keyword evidence="3" id="KW-1185">Reference proteome</keyword>
<protein>
    <submittedName>
        <fullName evidence="2">Uncharacterized protein</fullName>
    </submittedName>
</protein>
<evidence type="ECO:0000313" key="2">
    <source>
        <dbReference type="EMBL" id="UTF54153.1"/>
    </source>
</evidence>
<evidence type="ECO:0000256" key="1">
    <source>
        <dbReference type="SAM" id="Phobius"/>
    </source>
</evidence>
<dbReference type="RefSeq" id="WP_254158657.1">
    <property type="nucleotide sequence ID" value="NZ_CP100355.1"/>
</dbReference>
<dbReference type="KEGG" id="sawl:NGM29_02390"/>
<dbReference type="AlphaFoldDB" id="A0A9E7NC31"/>
<sequence length="79" mass="8627">MEVSPEEYGAYWQAAIRIAVGVIVLVFGYRFTAPFLEYTALGARALGFVLFSGLMLVGSVAITMGLARVVRTAVRAERR</sequence>